<proteinExistence type="predicted"/>
<protein>
    <submittedName>
        <fullName evidence="2">Uncharacterized protein</fullName>
    </submittedName>
</protein>
<sequence>MCCHPSHVRRAPAHRGRGPAATRSRRWAHTLLLCALLVLGLSSSGAWAARSLLSSGPQQLQQPLQAVDASSSSAAPSSGPAVPTYGGVLGDINDVLVDLTAAGKGRPPLQPPSPRSPAPPTPPSPPSPPSPSPPSPAFVDSLACLKNARDIVSAIPNPPVVGTFMSTLQKLPALGAAGPAGNLFDNLRLGALAGYAMAQNARLPVFTGAAIGAYKSGVAGLDTACANIASNVQPGSQYVLGVATTELIGNLLAIAQGSGSSGAPGAGLFDDGEAAKEQAWLALTKLSVCAAINPCENTYILGLNGFSTPPMDTEVGQFTFSLLRAGFSYGAGFNSSLMTLPVHNSWSFDWARRHQPGTLTDVVRPVNVLVGGRVTWGLDVSAQKGGPTLASIALDANADVGVSTNADGTGVKEVVLATNARGPVLTIAKLLTIDLRGLTDLGQNVLWRFRSASDFLFQYVMYASGTNDISSVLQAAPGLGSLLSPIISFKGTGSLAVQVDAVGAALRIEIDGSFTIAGDITKQFGLPALGARGAVLLTKKHTEPDFRVTLVINGQSYCVGVTGRGVGTPVNTCPPGTVRDPTGALCYPACRPGFTMVGPVCWQTSCPANFRSTAVDCQKPAAYGRGAGFAWQFGDRLDLSGALARCRAANPGVDCEQDGALMYPKCKSGFVPFGCCTCTPACPSGMRDTGATCLKQNYGNGAGFPLGCGPGLQLSGGLCYPACKPGFVGVGPVCWQFTCQA</sequence>
<gene>
    <name evidence="2" type="ORF">HYH02_005890</name>
</gene>
<comment type="caution">
    <text evidence="2">The sequence shown here is derived from an EMBL/GenBank/DDBJ whole genome shotgun (WGS) entry which is preliminary data.</text>
</comment>
<dbReference type="OrthoDB" id="528882at2759"/>
<dbReference type="AlphaFoldDB" id="A0A835WK30"/>
<keyword evidence="3" id="KW-1185">Reference proteome</keyword>
<accession>A0A835WK30</accession>
<evidence type="ECO:0000256" key="1">
    <source>
        <dbReference type="SAM" id="MobiDB-lite"/>
    </source>
</evidence>
<dbReference type="EMBL" id="JAEHOD010000015">
    <property type="protein sequence ID" value="KAG2449143.1"/>
    <property type="molecule type" value="Genomic_DNA"/>
</dbReference>
<evidence type="ECO:0000313" key="3">
    <source>
        <dbReference type="Proteomes" id="UP000613740"/>
    </source>
</evidence>
<feature type="region of interest" description="Disordered" evidence="1">
    <location>
        <begin position="63"/>
        <end position="82"/>
    </location>
</feature>
<evidence type="ECO:0000313" key="2">
    <source>
        <dbReference type="EMBL" id="KAG2449143.1"/>
    </source>
</evidence>
<feature type="compositionally biased region" description="Pro residues" evidence="1">
    <location>
        <begin position="108"/>
        <end position="136"/>
    </location>
</feature>
<name>A0A835WK30_9CHLO</name>
<organism evidence="2 3">
    <name type="scientific">Chlamydomonas schloesseri</name>
    <dbReference type="NCBI Taxonomy" id="2026947"/>
    <lineage>
        <taxon>Eukaryota</taxon>
        <taxon>Viridiplantae</taxon>
        <taxon>Chlorophyta</taxon>
        <taxon>core chlorophytes</taxon>
        <taxon>Chlorophyceae</taxon>
        <taxon>CS clade</taxon>
        <taxon>Chlamydomonadales</taxon>
        <taxon>Chlamydomonadaceae</taxon>
        <taxon>Chlamydomonas</taxon>
    </lineage>
</organism>
<dbReference type="Proteomes" id="UP000613740">
    <property type="component" value="Unassembled WGS sequence"/>
</dbReference>
<feature type="compositionally biased region" description="Low complexity" evidence="1">
    <location>
        <begin position="63"/>
        <end position="81"/>
    </location>
</feature>
<dbReference type="PANTHER" id="PTHR34859:SF2">
    <property type="entry name" value="LYSM DOMAIN-CONTAINING PROTEIN"/>
    <property type="match status" value="1"/>
</dbReference>
<reference evidence="2" key="1">
    <citation type="journal article" date="2020" name="bioRxiv">
        <title>Comparative genomics of Chlamydomonas.</title>
        <authorList>
            <person name="Craig R.J."/>
            <person name="Hasan A.R."/>
            <person name="Ness R.W."/>
            <person name="Keightley P.D."/>
        </authorList>
    </citation>
    <scope>NUCLEOTIDE SEQUENCE</scope>
    <source>
        <strain evidence="2">CCAP 11/173</strain>
    </source>
</reference>
<feature type="region of interest" description="Disordered" evidence="1">
    <location>
        <begin position="102"/>
        <end position="139"/>
    </location>
</feature>
<dbReference type="PANTHER" id="PTHR34859">
    <property type="entry name" value="UNNAMED PRODUCT"/>
    <property type="match status" value="1"/>
</dbReference>
<feature type="region of interest" description="Disordered" evidence="1">
    <location>
        <begin position="1"/>
        <end position="22"/>
    </location>
</feature>